<sequence>MLGSRPMSDWIQAYGRSHQHPVNRACHTVGIPLVALSVLLLLAAPLVHGLWKAGLLCFAVGWAFQFLGHAVEGKPPEFFKDWRFLLVGLRWWAAKVFARS</sequence>
<keyword evidence="1" id="KW-0812">Transmembrane</keyword>
<evidence type="ECO:0000256" key="1">
    <source>
        <dbReference type="SAM" id="Phobius"/>
    </source>
</evidence>
<proteinExistence type="predicted"/>
<dbReference type="EMBL" id="BSDE01000005">
    <property type="protein sequence ID" value="GLH74061.1"/>
    <property type="molecule type" value="Genomic_DNA"/>
</dbReference>
<comment type="caution">
    <text evidence="2">The sequence shown here is derived from an EMBL/GenBank/DDBJ whole genome shotgun (WGS) entry which is preliminary data.</text>
</comment>
<feature type="transmembrane region" description="Helical" evidence="1">
    <location>
        <begin position="25"/>
        <end position="47"/>
    </location>
</feature>
<protein>
    <recommendedName>
        <fullName evidence="4">DUF962 domain-containing protein</fullName>
    </recommendedName>
</protein>
<name>A0ABQ5QI21_9BACT</name>
<accession>A0ABQ5QI21</accession>
<gene>
    <name evidence="2" type="ORF">GETHLI_25630</name>
</gene>
<dbReference type="InterPro" id="IPR009305">
    <property type="entry name" value="Mpo1-like"/>
</dbReference>
<keyword evidence="3" id="KW-1185">Reference proteome</keyword>
<dbReference type="Pfam" id="PF06127">
    <property type="entry name" value="Mpo1-like"/>
    <property type="match status" value="1"/>
</dbReference>
<dbReference type="Proteomes" id="UP001165069">
    <property type="component" value="Unassembled WGS sequence"/>
</dbReference>
<dbReference type="RefSeq" id="WP_285575933.1">
    <property type="nucleotide sequence ID" value="NZ_BSDE01000005.1"/>
</dbReference>
<keyword evidence="1" id="KW-0472">Membrane</keyword>
<reference evidence="2 3" key="1">
    <citation type="journal article" date="2023" name="Antonie Van Leeuwenhoek">
        <title>Mesoterricola silvestris gen. nov., sp. nov., Mesoterricola sediminis sp. nov., Geothrix oryzae sp. nov., Geothrix edaphica sp. nov., Geothrix rubra sp. nov., and Geothrix limicola sp. nov., six novel members of Acidobacteriota isolated from soils.</title>
        <authorList>
            <person name="Itoh H."/>
            <person name="Sugisawa Y."/>
            <person name="Mise K."/>
            <person name="Xu Z."/>
            <person name="Kuniyasu M."/>
            <person name="Ushijima N."/>
            <person name="Kawano K."/>
            <person name="Kobayashi E."/>
            <person name="Shiratori Y."/>
            <person name="Masuda Y."/>
            <person name="Senoo K."/>
        </authorList>
    </citation>
    <scope>NUCLEOTIDE SEQUENCE [LARGE SCALE GENOMIC DNA]</scope>
    <source>
        <strain evidence="2 3">Red804</strain>
    </source>
</reference>
<organism evidence="2 3">
    <name type="scientific">Geothrix limicola</name>
    <dbReference type="NCBI Taxonomy" id="2927978"/>
    <lineage>
        <taxon>Bacteria</taxon>
        <taxon>Pseudomonadati</taxon>
        <taxon>Acidobacteriota</taxon>
        <taxon>Holophagae</taxon>
        <taxon>Holophagales</taxon>
        <taxon>Holophagaceae</taxon>
        <taxon>Geothrix</taxon>
    </lineage>
</organism>
<evidence type="ECO:0000313" key="3">
    <source>
        <dbReference type="Proteomes" id="UP001165069"/>
    </source>
</evidence>
<evidence type="ECO:0000313" key="2">
    <source>
        <dbReference type="EMBL" id="GLH74061.1"/>
    </source>
</evidence>
<evidence type="ECO:0008006" key="4">
    <source>
        <dbReference type="Google" id="ProtNLM"/>
    </source>
</evidence>
<dbReference type="PANTHER" id="PTHR28026">
    <property type="entry name" value="DUF962 DOMAIN PROTEIN (AFU_ORTHOLOGUE AFUA_8G05310)"/>
    <property type="match status" value="1"/>
</dbReference>
<dbReference type="PANTHER" id="PTHR28026:SF9">
    <property type="entry name" value="2-HYDROXY-PALMITIC ACID DIOXYGENASE MPO1"/>
    <property type="match status" value="1"/>
</dbReference>
<keyword evidence="1" id="KW-1133">Transmembrane helix</keyword>